<accession>A0A1A6C887</accession>
<dbReference type="AlphaFoldDB" id="A0A1A6C887"/>
<keyword evidence="3" id="KW-1185">Reference proteome</keyword>
<proteinExistence type="predicted"/>
<evidence type="ECO:0008006" key="4">
    <source>
        <dbReference type="Google" id="ProtNLM"/>
    </source>
</evidence>
<protein>
    <recommendedName>
        <fullName evidence="4">DUF1328 domain-containing protein</fullName>
    </recommendedName>
</protein>
<organism evidence="2 3">
    <name type="scientific">Acidihalobacter prosperus</name>
    <dbReference type="NCBI Taxonomy" id="160660"/>
    <lineage>
        <taxon>Bacteria</taxon>
        <taxon>Pseudomonadati</taxon>
        <taxon>Pseudomonadota</taxon>
        <taxon>Gammaproteobacteria</taxon>
        <taxon>Chromatiales</taxon>
        <taxon>Ectothiorhodospiraceae</taxon>
        <taxon>Acidihalobacter</taxon>
    </lineage>
</organism>
<keyword evidence="1" id="KW-1133">Transmembrane helix</keyword>
<feature type="transmembrane region" description="Helical" evidence="1">
    <location>
        <begin position="31"/>
        <end position="50"/>
    </location>
</feature>
<evidence type="ECO:0000256" key="1">
    <source>
        <dbReference type="SAM" id="Phobius"/>
    </source>
</evidence>
<keyword evidence="1" id="KW-0812">Transmembrane</keyword>
<reference evidence="2 3" key="1">
    <citation type="journal article" date="2014" name="Genome Announc.">
        <title>Draft Genome Sequence of the Iron-Oxidizing, Acidophilic, and Halotolerant 'Thiobacillus prosperus' Type Strain DSM 5130.</title>
        <authorList>
            <person name="Ossandon F.J."/>
            <person name="Cardenas J.P."/>
            <person name="Corbett M."/>
            <person name="Quatrini R."/>
            <person name="Holmes D.S."/>
            <person name="Watkin E."/>
        </authorList>
    </citation>
    <scope>NUCLEOTIDE SEQUENCE [LARGE SCALE GENOMIC DNA]</scope>
    <source>
        <strain evidence="2 3">DSM 5130</strain>
    </source>
</reference>
<keyword evidence="1" id="KW-0472">Membrane</keyword>
<sequence>MKAQQLLSILLLLVGVVFAIAASSGGGSSSGGIGLGGIMIMIGFLWYAVVRFRIWWHHR</sequence>
<evidence type="ECO:0000313" key="2">
    <source>
        <dbReference type="EMBL" id="OBS10783.1"/>
    </source>
</evidence>
<dbReference type="Proteomes" id="UP000029273">
    <property type="component" value="Unassembled WGS sequence"/>
</dbReference>
<evidence type="ECO:0000313" key="3">
    <source>
        <dbReference type="Proteomes" id="UP000029273"/>
    </source>
</evidence>
<name>A0A1A6C887_9GAMM</name>
<comment type="caution">
    <text evidence="2">The sequence shown here is derived from an EMBL/GenBank/DDBJ whole genome shotgun (WGS) entry which is preliminary data.</text>
</comment>
<gene>
    <name evidence="2" type="ORF">Thpro_020499</name>
</gene>
<dbReference type="EMBL" id="JQSG02000001">
    <property type="protein sequence ID" value="OBS10783.1"/>
    <property type="molecule type" value="Genomic_DNA"/>
</dbReference>